<evidence type="ECO:0000313" key="2">
    <source>
        <dbReference type="EMBL" id="KHJ36446.1"/>
    </source>
</evidence>
<reference evidence="2 3" key="1">
    <citation type="journal article" date="2014" name="BMC Genomics">
        <title>Adaptive genomic structural variation in the grape powdery mildew pathogen, Erysiphe necator.</title>
        <authorList>
            <person name="Jones L."/>
            <person name="Riaz S."/>
            <person name="Morales-Cruz A."/>
            <person name="Amrine K.C."/>
            <person name="McGuire B."/>
            <person name="Gubler W.D."/>
            <person name="Walker M.A."/>
            <person name="Cantu D."/>
        </authorList>
    </citation>
    <scope>NUCLEOTIDE SEQUENCE [LARGE SCALE GENOMIC DNA]</scope>
    <source>
        <strain evidence="3">c</strain>
    </source>
</reference>
<comment type="caution">
    <text evidence="2">The sequence shown here is derived from an EMBL/GenBank/DDBJ whole genome shotgun (WGS) entry which is preliminary data.</text>
</comment>
<evidence type="ECO:0000256" key="1">
    <source>
        <dbReference type="SAM" id="MobiDB-lite"/>
    </source>
</evidence>
<feature type="region of interest" description="Disordered" evidence="1">
    <location>
        <begin position="1"/>
        <end position="97"/>
    </location>
</feature>
<proteinExistence type="predicted"/>
<organism evidence="2 3">
    <name type="scientific">Uncinula necator</name>
    <name type="common">Grape powdery mildew</name>
    <dbReference type="NCBI Taxonomy" id="52586"/>
    <lineage>
        <taxon>Eukaryota</taxon>
        <taxon>Fungi</taxon>
        <taxon>Dikarya</taxon>
        <taxon>Ascomycota</taxon>
        <taxon>Pezizomycotina</taxon>
        <taxon>Leotiomycetes</taxon>
        <taxon>Erysiphales</taxon>
        <taxon>Erysiphaceae</taxon>
        <taxon>Erysiphe</taxon>
    </lineage>
</organism>
<keyword evidence="3" id="KW-1185">Reference proteome</keyword>
<name>A0A0B1PI27_UNCNE</name>
<dbReference type="Proteomes" id="UP000030854">
    <property type="component" value="Unassembled WGS sequence"/>
</dbReference>
<accession>A0A0B1PI27</accession>
<gene>
    <name evidence="2" type="ORF">EV44_g3946</name>
</gene>
<feature type="compositionally biased region" description="Polar residues" evidence="1">
    <location>
        <begin position="41"/>
        <end position="61"/>
    </location>
</feature>
<dbReference type="EMBL" id="JNVN01000020">
    <property type="protein sequence ID" value="KHJ36446.1"/>
    <property type="molecule type" value="Genomic_DNA"/>
</dbReference>
<sequence length="298" mass="33143">MQSGAKAVPPVLPIRQTGPTPAVPLIKTTSRIPPIRKTAPFPSNSSIQTQNKQSSTSTWATVPTKGHHKSPLPIHLSQHSHRPHTKGPNNLKPSSTAGTDERIFLRISKEHDWCLLAPSGIRETICKHMSCKETDITSVNRTQTGFALTIKDKEIRQKLLNDSVNLAPLEAKLESASNFITYRIATVPVALTKSDDRVVVDNDRVIAEITRVTNSTPKIVRLHGKTRPGAPHHSWLAHFTREQAPRPGFRIFDESGLAYIYKPRQTIQQYKRCLGFHPTRGCFRAPACVTARQPCIIT</sequence>
<evidence type="ECO:0000313" key="3">
    <source>
        <dbReference type="Proteomes" id="UP000030854"/>
    </source>
</evidence>
<dbReference type="OMA" id="ETICKHM"/>
<dbReference type="AlphaFoldDB" id="A0A0B1PI27"/>
<dbReference type="HOGENOM" id="CLU_018153_6_0_1"/>
<feature type="compositionally biased region" description="Polar residues" evidence="1">
    <location>
        <begin position="87"/>
        <end position="97"/>
    </location>
</feature>
<protein>
    <submittedName>
        <fullName evidence="2">Putative eka-like protein</fullName>
    </submittedName>
</protein>